<feature type="transmembrane region" description="Helical" evidence="8">
    <location>
        <begin position="343"/>
        <end position="364"/>
    </location>
</feature>
<evidence type="ECO:0000256" key="6">
    <source>
        <dbReference type="ARBA" id="ARBA00022989"/>
    </source>
</evidence>
<dbReference type="InterPro" id="IPR003804">
    <property type="entry name" value="Lactate_perm"/>
</dbReference>
<evidence type="ECO:0000256" key="1">
    <source>
        <dbReference type="ARBA" id="ARBA00004651"/>
    </source>
</evidence>
<evidence type="ECO:0000256" key="2">
    <source>
        <dbReference type="ARBA" id="ARBA00010100"/>
    </source>
</evidence>
<keyword evidence="6 8" id="KW-1133">Transmembrane helix</keyword>
<feature type="transmembrane region" description="Helical" evidence="8">
    <location>
        <begin position="308"/>
        <end position="331"/>
    </location>
</feature>
<evidence type="ECO:0000256" key="7">
    <source>
        <dbReference type="ARBA" id="ARBA00023136"/>
    </source>
</evidence>
<feature type="transmembrane region" description="Helical" evidence="8">
    <location>
        <begin position="233"/>
        <end position="250"/>
    </location>
</feature>
<keyword evidence="10" id="KW-1185">Reference proteome</keyword>
<keyword evidence="5 8" id="KW-0812">Transmembrane</keyword>
<evidence type="ECO:0000256" key="4">
    <source>
        <dbReference type="ARBA" id="ARBA00022475"/>
    </source>
</evidence>
<name>A0A542XXY7_9MICO</name>
<accession>A0A542XXY7</accession>
<evidence type="ECO:0000313" key="10">
    <source>
        <dbReference type="Proteomes" id="UP000319094"/>
    </source>
</evidence>
<dbReference type="GO" id="GO:0005886">
    <property type="term" value="C:plasma membrane"/>
    <property type="evidence" value="ECO:0007669"/>
    <property type="project" value="UniProtKB-SubCell"/>
</dbReference>
<feature type="transmembrane region" description="Helical" evidence="8">
    <location>
        <begin position="376"/>
        <end position="398"/>
    </location>
</feature>
<protein>
    <recommendedName>
        <fullName evidence="8">L-lactate permease</fullName>
    </recommendedName>
</protein>
<dbReference type="OrthoDB" id="9761056at2"/>
<dbReference type="Pfam" id="PF02652">
    <property type="entry name" value="Lactate_perm"/>
    <property type="match status" value="2"/>
</dbReference>
<evidence type="ECO:0000313" key="9">
    <source>
        <dbReference type="EMBL" id="TQL40699.1"/>
    </source>
</evidence>
<keyword evidence="7 8" id="KW-0472">Membrane</keyword>
<feature type="transmembrane region" description="Helical" evidence="8">
    <location>
        <begin position="262"/>
        <end position="288"/>
    </location>
</feature>
<comment type="caution">
    <text evidence="9">The sequence shown here is derived from an EMBL/GenBank/DDBJ whole genome shotgun (WGS) entry which is preliminary data.</text>
</comment>
<dbReference type="PANTHER" id="PTHR30003:SF0">
    <property type="entry name" value="GLYCOLATE PERMEASE GLCA-RELATED"/>
    <property type="match status" value="1"/>
</dbReference>
<comment type="function">
    <text evidence="8">Uptake of L-lactate across the membrane. Can also transport D-lactate and glycolate.</text>
</comment>
<dbReference type="EMBL" id="VFON01000002">
    <property type="protein sequence ID" value="TQL40699.1"/>
    <property type="molecule type" value="Genomic_DNA"/>
</dbReference>
<dbReference type="PANTHER" id="PTHR30003">
    <property type="entry name" value="L-LACTATE PERMEASE"/>
    <property type="match status" value="1"/>
</dbReference>
<dbReference type="AlphaFoldDB" id="A0A542XXY7"/>
<comment type="similarity">
    <text evidence="2 8">Belongs to the lactate permease family.</text>
</comment>
<keyword evidence="3 8" id="KW-0813">Transport</keyword>
<keyword evidence="4 8" id="KW-1003">Cell membrane</keyword>
<feature type="transmembrane region" description="Helical" evidence="8">
    <location>
        <begin position="465"/>
        <end position="484"/>
    </location>
</feature>
<evidence type="ECO:0000256" key="8">
    <source>
        <dbReference type="RuleBase" id="RU365092"/>
    </source>
</evidence>
<sequence length="485" mass="47925">MHALAAVAPLAAVILTLVLGRSSRTAAIAGIAVLVPLIVFVFPTPWPVIGRAAVEWAPVVTEVILVLAGGILFAEAGRFTGNQQRITDWVTNSLGTGVVPVLAIVHGFTPLTESLTGYGVGAALAVPLLLGLGLPGKQAAIVGLLGLCAVPWGSMGPGTLIASHLSGVDFDALGVTTAIFNVVVFVAVGVTAALLVAAPGHRAGSVLAAIGSALALSLAVFGANVLIGTAPAGAIGGLTVLALHIGLRAVRGGRVRMAASVARAFIPYAIVLCGMLAATAAFALAGSGSGPAGSAGAEPAGARSAGEGVAQAILTSPALWLFVATGVLLALHRDALRGAVRSAAGTWLRVAPATVLFVALGALMGVSGMTEALAGMLARLGAGYPFFLPLFASLIGFITGSNSGANALGAGAQTDVARALGLDVPLAIGAHNAAAATAMMASPARVELATSLARVPDERGSVQRLLLLQLGVISLVMGGLSFLLL</sequence>
<reference evidence="9 10" key="1">
    <citation type="submission" date="2019-06" db="EMBL/GenBank/DDBJ databases">
        <title>Sequencing the genomes of 1000 actinobacteria strains.</title>
        <authorList>
            <person name="Klenk H.-P."/>
        </authorList>
    </citation>
    <scope>NUCLEOTIDE SEQUENCE [LARGE SCALE GENOMIC DNA]</scope>
    <source>
        <strain evidence="9 10">DSM 8803</strain>
    </source>
</reference>
<feature type="transmembrane region" description="Helical" evidence="8">
    <location>
        <begin position="53"/>
        <end position="74"/>
    </location>
</feature>
<dbReference type="Proteomes" id="UP000319094">
    <property type="component" value="Unassembled WGS sequence"/>
</dbReference>
<comment type="subcellular location">
    <subcellularLocation>
        <location evidence="1 8">Cell membrane</location>
        <topology evidence="1 8">Multi-pass membrane protein</topology>
    </subcellularLocation>
</comment>
<dbReference type="GO" id="GO:0015129">
    <property type="term" value="F:lactate transmembrane transporter activity"/>
    <property type="evidence" value="ECO:0007669"/>
    <property type="project" value="UniProtKB-UniRule"/>
</dbReference>
<feature type="transmembrane region" description="Helical" evidence="8">
    <location>
        <begin position="178"/>
        <end position="198"/>
    </location>
</feature>
<evidence type="ECO:0000256" key="3">
    <source>
        <dbReference type="ARBA" id="ARBA00022448"/>
    </source>
</evidence>
<gene>
    <name evidence="9" type="ORF">FB468_3220</name>
</gene>
<organism evidence="9 10">
    <name type="scientific">Leucobacter komagatae</name>
    <dbReference type="NCBI Taxonomy" id="55969"/>
    <lineage>
        <taxon>Bacteria</taxon>
        <taxon>Bacillati</taxon>
        <taxon>Actinomycetota</taxon>
        <taxon>Actinomycetes</taxon>
        <taxon>Micrococcales</taxon>
        <taxon>Microbacteriaceae</taxon>
        <taxon>Leucobacter</taxon>
    </lineage>
</organism>
<feature type="transmembrane region" description="Helical" evidence="8">
    <location>
        <begin position="115"/>
        <end position="134"/>
    </location>
</feature>
<evidence type="ECO:0000256" key="5">
    <source>
        <dbReference type="ARBA" id="ARBA00022692"/>
    </source>
</evidence>
<feature type="transmembrane region" description="Helical" evidence="8">
    <location>
        <begin position="86"/>
        <end position="109"/>
    </location>
</feature>
<dbReference type="GO" id="GO:0015295">
    <property type="term" value="F:solute:proton symporter activity"/>
    <property type="evidence" value="ECO:0007669"/>
    <property type="project" value="TreeGrafter"/>
</dbReference>
<feature type="transmembrane region" description="Helical" evidence="8">
    <location>
        <begin position="205"/>
        <end position="227"/>
    </location>
</feature>
<feature type="transmembrane region" description="Helical" evidence="8">
    <location>
        <begin position="141"/>
        <end position="166"/>
    </location>
</feature>
<proteinExistence type="inferred from homology"/>
<dbReference type="RefSeq" id="WP_141888754.1">
    <property type="nucleotide sequence ID" value="NZ_BAAAUY010000023.1"/>
</dbReference>